<protein>
    <recommendedName>
        <fullName evidence="8 9">Outer membrane protein assembly factor BamA</fullName>
    </recommendedName>
</protein>
<dbReference type="EMBL" id="VYXP01000013">
    <property type="protein sequence ID" value="KAA9129604.1"/>
    <property type="molecule type" value="Genomic_DNA"/>
</dbReference>
<keyword evidence="4 8" id="KW-0732">Signal</keyword>
<evidence type="ECO:0000256" key="7">
    <source>
        <dbReference type="ARBA" id="ARBA00023237"/>
    </source>
</evidence>
<proteinExistence type="inferred from homology"/>
<dbReference type="Pfam" id="PF01103">
    <property type="entry name" value="Omp85"/>
    <property type="match status" value="1"/>
</dbReference>
<gene>
    <name evidence="8 11" type="primary">bamA</name>
    <name evidence="11" type="ORF">F3N42_14670</name>
</gene>
<organism evidence="11 12">
    <name type="scientific">Marinihelvus fidelis</name>
    <dbReference type="NCBI Taxonomy" id="2613842"/>
    <lineage>
        <taxon>Bacteria</taxon>
        <taxon>Pseudomonadati</taxon>
        <taxon>Pseudomonadota</taxon>
        <taxon>Gammaproteobacteria</taxon>
        <taxon>Chromatiales</taxon>
        <taxon>Wenzhouxiangellaceae</taxon>
        <taxon>Marinihelvus</taxon>
    </lineage>
</organism>
<feature type="domain" description="POTRA" evidence="10">
    <location>
        <begin position="265"/>
        <end position="343"/>
    </location>
</feature>
<dbReference type="GO" id="GO:1990063">
    <property type="term" value="C:Bam protein complex"/>
    <property type="evidence" value="ECO:0007669"/>
    <property type="project" value="TreeGrafter"/>
</dbReference>
<dbReference type="PIRSF" id="PIRSF006076">
    <property type="entry name" value="OM_assembly_OMP85"/>
    <property type="match status" value="1"/>
</dbReference>
<dbReference type="InterPro" id="IPR010827">
    <property type="entry name" value="BamA/TamA_POTRA"/>
</dbReference>
<keyword evidence="12" id="KW-1185">Reference proteome</keyword>
<keyword evidence="5 8" id="KW-0677">Repeat</keyword>
<dbReference type="Pfam" id="PF07244">
    <property type="entry name" value="POTRA"/>
    <property type="match status" value="5"/>
</dbReference>
<dbReference type="PROSITE" id="PS51779">
    <property type="entry name" value="POTRA"/>
    <property type="match status" value="5"/>
</dbReference>
<reference evidence="11 12" key="1">
    <citation type="submission" date="2019-09" db="EMBL/GenBank/DDBJ databases">
        <title>Wenzhouxiangella sp. Genome sequencing and assembly.</title>
        <authorList>
            <person name="Zhang R."/>
        </authorList>
    </citation>
    <scope>NUCLEOTIDE SEQUENCE [LARGE SCALE GENOMIC DNA]</scope>
    <source>
        <strain evidence="11 12">W260</strain>
    </source>
</reference>
<evidence type="ECO:0000256" key="4">
    <source>
        <dbReference type="ARBA" id="ARBA00022729"/>
    </source>
</evidence>
<dbReference type="GO" id="GO:0051205">
    <property type="term" value="P:protein insertion into membrane"/>
    <property type="evidence" value="ECO:0007669"/>
    <property type="project" value="UniProtKB-UniRule"/>
</dbReference>
<feature type="domain" description="POTRA" evidence="10">
    <location>
        <begin position="23"/>
        <end position="90"/>
    </location>
</feature>
<dbReference type="HAMAP" id="MF_01430">
    <property type="entry name" value="OM_assembly_BamA"/>
    <property type="match status" value="1"/>
</dbReference>
<comment type="caution">
    <text evidence="11">The sequence shown here is derived from an EMBL/GenBank/DDBJ whole genome shotgun (WGS) entry which is preliminary data.</text>
</comment>
<accession>A0A5N0T540</accession>
<dbReference type="GO" id="GO:0043165">
    <property type="term" value="P:Gram-negative-bacterium-type cell outer membrane assembly"/>
    <property type="evidence" value="ECO:0007669"/>
    <property type="project" value="UniProtKB-UniRule"/>
</dbReference>
<dbReference type="InterPro" id="IPR034746">
    <property type="entry name" value="POTRA"/>
</dbReference>
<dbReference type="PANTHER" id="PTHR12815:SF23">
    <property type="entry name" value="OUTER MEMBRANE PROTEIN ASSEMBLY FACTOR BAMA"/>
    <property type="match status" value="1"/>
</dbReference>
<dbReference type="InterPro" id="IPR000184">
    <property type="entry name" value="Bac_surfAg_D15"/>
</dbReference>
<evidence type="ECO:0000256" key="5">
    <source>
        <dbReference type="ARBA" id="ARBA00022737"/>
    </source>
</evidence>
<comment type="similarity">
    <text evidence="8">Belongs to the BamA family.</text>
</comment>
<dbReference type="Gene3D" id="3.10.20.310">
    <property type="entry name" value="membrane protein fhac"/>
    <property type="match status" value="5"/>
</dbReference>
<keyword evidence="6 8" id="KW-0472">Membrane</keyword>
<feature type="chain" id="PRO_5024520703" description="Outer membrane protein assembly factor BamA" evidence="8">
    <location>
        <begin position="20"/>
        <end position="829"/>
    </location>
</feature>
<evidence type="ECO:0000256" key="3">
    <source>
        <dbReference type="ARBA" id="ARBA00022692"/>
    </source>
</evidence>
<evidence type="ECO:0000259" key="10">
    <source>
        <dbReference type="PROSITE" id="PS51779"/>
    </source>
</evidence>
<keyword evidence="3 8" id="KW-0812">Transmembrane</keyword>
<evidence type="ECO:0000256" key="9">
    <source>
        <dbReference type="NCBIfam" id="TIGR03303"/>
    </source>
</evidence>
<evidence type="ECO:0000256" key="2">
    <source>
        <dbReference type="ARBA" id="ARBA00022452"/>
    </source>
</evidence>
<dbReference type="NCBIfam" id="TIGR03303">
    <property type="entry name" value="OM_YaeT"/>
    <property type="match status" value="1"/>
</dbReference>
<comment type="subcellular location">
    <subcellularLocation>
        <location evidence="8">Cell outer membrane</location>
    </subcellularLocation>
    <subcellularLocation>
        <location evidence="1">Membrane</location>
    </subcellularLocation>
</comment>
<dbReference type="InterPro" id="IPR039910">
    <property type="entry name" value="D15-like"/>
</dbReference>
<dbReference type="PANTHER" id="PTHR12815">
    <property type="entry name" value="SORTING AND ASSEMBLY MACHINERY SAMM50 PROTEIN FAMILY MEMBER"/>
    <property type="match status" value="1"/>
</dbReference>
<feature type="domain" description="POTRA" evidence="10">
    <location>
        <begin position="174"/>
        <end position="262"/>
    </location>
</feature>
<evidence type="ECO:0000256" key="8">
    <source>
        <dbReference type="HAMAP-Rule" id="MF_01430"/>
    </source>
</evidence>
<evidence type="ECO:0000256" key="6">
    <source>
        <dbReference type="ARBA" id="ARBA00023136"/>
    </source>
</evidence>
<keyword evidence="2 8" id="KW-1134">Transmembrane beta strand</keyword>
<comment type="subunit">
    <text evidence="8">Part of the Bam complex.</text>
</comment>
<comment type="function">
    <text evidence="8">Part of the outer membrane protein assembly complex, which is involved in assembly and insertion of beta-barrel proteins into the outer membrane.</text>
</comment>
<dbReference type="InterPro" id="IPR023707">
    <property type="entry name" value="OM_assembly_BamA"/>
</dbReference>
<dbReference type="Proteomes" id="UP000325372">
    <property type="component" value="Unassembled WGS sequence"/>
</dbReference>
<sequence length="829" mass="92323" precursor="true">MRKILAIILGLMLSGPALALEPFTISDIRVEGLQRVSEGTVFNYLPLDAGDTLNTSGMQSAIRELYRTGFFDSIDFLREGDILVIRIQERPSIANISLEGNKAIKEDDLRRVLADIGLAEGEVFDPQALDRIQQELVAQYYSQGRYAVSVDTRTTNLDRNRIRIAIVVDEGKTAKIRHINVTGNTLFTDEEIRTEFESGIPPFWKFWAKDDDYTREKLSGDLEKVRSYYQDRGYIDANVESTQVSISPDKRNIYITANVTEGELFHINEIQVTGDLVVDEATLRRLIVTEEGAVFSRKNMEQSVDNITALLSNIGYAFANVNPIPQIDRDNLTVDINYYVDPGKRVYIRRIVFEGNVGTKDEVLRREMRQMEGAWFSQAAIDRSKVRLQRLSYFDTVELETPPVPGTDDQVDVVVSVVERPAGSFSVGLGYSEIQGLIYSLSIQQDNFLGSGNRVGAAVSSSDIISSFNFTYENPYWTDEGVSRGFYVRYSEYDRGAANISTYTSSEAAAGMNFGAPLTEIDYVRAGVGVRSTDINIGRFVFDSEIPDPEDPDDTICFPDLNENDICFESYYVPIDGDPLSNSLDHNGDGVLSADEREFDVYDLTLSWSRDSRNHFLNPTMGSVQRLSLEASGPGSSREYYKLFYRYAKYIPLTRNGLTFSFHGDVGYGDAYDDYDNTSLATVQDTELPDGAQCLQEEVIGLDTGLPFFEHFYGGGVRDIRGFDDNTLGPKDPFCRAVGGDFKVSGGVELAVPTPFTQGSGSRIALFIDVGNVYENVDAFDADLLRASAGLSVTWQAPVGPIIMNFAVPLIEKDGDRTESIQFSFGSTF</sequence>
<evidence type="ECO:0000256" key="1">
    <source>
        <dbReference type="ARBA" id="ARBA00004370"/>
    </source>
</evidence>
<keyword evidence="7 8" id="KW-0998">Cell outer membrane</keyword>
<evidence type="ECO:0000313" key="11">
    <source>
        <dbReference type="EMBL" id="KAA9129604.1"/>
    </source>
</evidence>
<name>A0A5N0T540_9GAMM</name>
<feature type="domain" description="POTRA" evidence="10">
    <location>
        <begin position="91"/>
        <end position="171"/>
    </location>
</feature>
<dbReference type="AlphaFoldDB" id="A0A5N0T540"/>
<dbReference type="RefSeq" id="WP_150865399.1">
    <property type="nucleotide sequence ID" value="NZ_VYXP01000013.1"/>
</dbReference>
<feature type="signal peptide" evidence="8">
    <location>
        <begin position="1"/>
        <end position="19"/>
    </location>
</feature>
<dbReference type="Gene3D" id="2.40.160.50">
    <property type="entry name" value="membrane protein fhac: a member of the omp85/tpsb transporter family"/>
    <property type="match status" value="1"/>
</dbReference>
<dbReference type="FunFam" id="3.10.20.310:FF:000001">
    <property type="entry name" value="Outer membrane protein assembly factor BamA"/>
    <property type="match status" value="1"/>
</dbReference>
<feature type="domain" description="POTRA" evidence="10">
    <location>
        <begin position="346"/>
        <end position="420"/>
    </location>
</feature>
<evidence type="ECO:0000313" key="12">
    <source>
        <dbReference type="Proteomes" id="UP000325372"/>
    </source>
</evidence>